<comment type="caution">
    <text evidence="2">The sequence shown here is derived from an EMBL/GenBank/DDBJ whole genome shotgun (WGS) entry which is preliminary data.</text>
</comment>
<proteinExistence type="predicted"/>
<name>A0ABT7JD71_9DEIO</name>
<protein>
    <submittedName>
        <fullName evidence="2">Glycosyltransferase family 4 protein</fullName>
    </submittedName>
</protein>
<dbReference type="Gene3D" id="3.40.50.2000">
    <property type="entry name" value="Glycogen Phosphorylase B"/>
    <property type="match status" value="2"/>
</dbReference>
<reference evidence="2 3" key="1">
    <citation type="submission" date="2023-05" db="EMBL/GenBank/DDBJ databases">
        <authorList>
            <person name="Gao F."/>
        </authorList>
    </citation>
    <scope>NUCLEOTIDE SEQUENCE [LARGE SCALE GENOMIC DNA]</scope>
    <source>
        <strain evidence="2 3">MIMF12</strain>
    </source>
</reference>
<evidence type="ECO:0000313" key="2">
    <source>
        <dbReference type="EMBL" id="MDL2342999.1"/>
    </source>
</evidence>
<keyword evidence="3" id="KW-1185">Reference proteome</keyword>
<dbReference type="InterPro" id="IPR028098">
    <property type="entry name" value="Glyco_trans_4-like_N"/>
</dbReference>
<gene>
    <name evidence="2" type="ORF">QOL99_02420</name>
</gene>
<dbReference type="PANTHER" id="PTHR45947:SF3">
    <property type="entry name" value="SULFOQUINOVOSYL TRANSFERASE SQD2"/>
    <property type="match status" value="1"/>
</dbReference>
<dbReference type="InterPro" id="IPR050194">
    <property type="entry name" value="Glycosyltransferase_grp1"/>
</dbReference>
<dbReference type="Pfam" id="PF13579">
    <property type="entry name" value="Glyco_trans_4_4"/>
    <property type="match status" value="1"/>
</dbReference>
<dbReference type="PANTHER" id="PTHR45947">
    <property type="entry name" value="SULFOQUINOVOSYL TRANSFERASE SQD2"/>
    <property type="match status" value="1"/>
</dbReference>
<dbReference type="EMBL" id="JASNGB010000009">
    <property type="protein sequence ID" value="MDL2342999.1"/>
    <property type="molecule type" value="Genomic_DNA"/>
</dbReference>
<dbReference type="Pfam" id="PF13692">
    <property type="entry name" value="Glyco_trans_1_4"/>
    <property type="match status" value="1"/>
</dbReference>
<dbReference type="SUPFAM" id="SSF53756">
    <property type="entry name" value="UDP-Glycosyltransferase/glycogen phosphorylase"/>
    <property type="match status" value="1"/>
</dbReference>
<evidence type="ECO:0000259" key="1">
    <source>
        <dbReference type="Pfam" id="PF13579"/>
    </source>
</evidence>
<evidence type="ECO:0000313" key="3">
    <source>
        <dbReference type="Proteomes" id="UP001302059"/>
    </source>
</evidence>
<sequence>MSAMKNDRRLAIWVVNQYALAPDQAGGTRHYSLAHHLKEQSIDSTILAGSLDYFTQKEQRLSNGQKSLSILERDVKYVWLRTPPYRGNGVGRIKNMLAFLRAVVRWQPTADAHAPDVVIGSSPNLFSGLAAYLLARRYGVPFVLEIRDIWPKSMVELLGVSPKHPFILTLAALERFLYQQADLVVGVLQGVGDHASRVIGRPVPFLWLPNGVDLKHYPDRAAEPQHNLNVFSVMYLGAHGVPNSLDTALQAARLLQQQCHHHIRLTFVGEGVAKSDMITWAQNHDLKNVYFHDPVPKDQVPGMLADADALLLLQRDTDLYRDGISPNKLFDYFAAAKPIVMALNSPFNPVADADAGLTVLPEDPQALANALLTLSRMSAAERRAMGDRGRSYVEEHHDMRALAHRLGNTLWVLAGNRQRG</sequence>
<organism evidence="2 3">
    <name type="scientific">Deinococcus rhizophilus</name>
    <dbReference type="NCBI Taxonomy" id="3049544"/>
    <lineage>
        <taxon>Bacteria</taxon>
        <taxon>Thermotogati</taxon>
        <taxon>Deinococcota</taxon>
        <taxon>Deinococci</taxon>
        <taxon>Deinococcales</taxon>
        <taxon>Deinococcaceae</taxon>
        <taxon>Deinococcus</taxon>
    </lineage>
</organism>
<dbReference type="Proteomes" id="UP001302059">
    <property type="component" value="Unassembled WGS sequence"/>
</dbReference>
<feature type="domain" description="Glycosyltransferase subfamily 4-like N-terminal" evidence="1">
    <location>
        <begin position="27"/>
        <end position="211"/>
    </location>
</feature>
<dbReference type="CDD" id="cd03794">
    <property type="entry name" value="GT4_WbuB-like"/>
    <property type="match status" value="1"/>
</dbReference>
<accession>A0ABT7JD71</accession>
<dbReference type="RefSeq" id="WP_285521028.1">
    <property type="nucleotide sequence ID" value="NZ_JASNGB010000009.1"/>
</dbReference>